<evidence type="ECO:0000256" key="5">
    <source>
        <dbReference type="ARBA" id="ARBA00022989"/>
    </source>
</evidence>
<feature type="domain" description="ABC3 transporter permease C-terminal" evidence="8">
    <location>
        <begin position="665"/>
        <end position="779"/>
    </location>
</feature>
<evidence type="ECO:0000256" key="2">
    <source>
        <dbReference type="ARBA" id="ARBA00005236"/>
    </source>
</evidence>
<feature type="domain" description="ABC3 transporter permease C-terminal" evidence="8">
    <location>
        <begin position="271"/>
        <end position="379"/>
    </location>
</feature>
<evidence type="ECO:0000256" key="4">
    <source>
        <dbReference type="ARBA" id="ARBA00022692"/>
    </source>
</evidence>
<dbReference type="PANTHER" id="PTHR30489">
    <property type="entry name" value="LIPOPROTEIN-RELEASING SYSTEM TRANSMEMBRANE PROTEIN LOLE"/>
    <property type="match status" value="1"/>
</dbReference>
<dbReference type="OrthoDB" id="5137249at2"/>
<comment type="similarity">
    <text evidence="2">Belongs to the ABC-4 integral membrane protein family. LolC/E subfamily.</text>
</comment>
<feature type="transmembrane region" description="Helical" evidence="7">
    <location>
        <begin position="21"/>
        <end position="42"/>
    </location>
</feature>
<feature type="transmembrane region" description="Helical" evidence="7">
    <location>
        <begin position="270"/>
        <end position="292"/>
    </location>
</feature>
<feature type="transmembrane region" description="Helical" evidence="7">
    <location>
        <begin position="313"/>
        <end position="338"/>
    </location>
</feature>
<dbReference type="PANTHER" id="PTHR30489:SF0">
    <property type="entry name" value="LIPOPROTEIN-RELEASING SYSTEM TRANSMEMBRANE PROTEIN LOLE"/>
    <property type="match status" value="1"/>
</dbReference>
<dbReference type="InterPro" id="IPR025857">
    <property type="entry name" value="MacB_PCD"/>
</dbReference>
<organism evidence="10 11">
    <name type="scientific">Fluviicoccus keumensis</name>
    <dbReference type="NCBI Taxonomy" id="1435465"/>
    <lineage>
        <taxon>Bacteria</taxon>
        <taxon>Pseudomonadati</taxon>
        <taxon>Pseudomonadota</taxon>
        <taxon>Gammaproteobacteria</taxon>
        <taxon>Moraxellales</taxon>
        <taxon>Moraxellaceae</taxon>
        <taxon>Fluviicoccus</taxon>
    </lineage>
</organism>
<reference evidence="10 11" key="1">
    <citation type="submission" date="2019-02" db="EMBL/GenBank/DDBJ databases">
        <title>Genomic Encyclopedia of Type Strains, Phase IV (KMG-IV): sequencing the most valuable type-strain genomes for metagenomic binning, comparative biology and taxonomic classification.</title>
        <authorList>
            <person name="Goeker M."/>
        </authorList>
    </citation>
    <scope>NUCLEOTIDE SEQUENCE [LARGE SCALE GENOMIC DNA]</scope>
    <source>
        <strain evidence="10 11">DSM 105135</strain>
    </source>
</reference>
<dbReference type="Pfam" id="PF12704">
    <property type="entry name" value="MacB_PCD"/>
    <property type="match status" value="1"/>
</dbReference>
<proteinExistence type="inferred from homology"/>
<keyword evidence="11" id="KW-1185">Reference proteome</keyword>
<evidence type="ECO:0000259" key="8">
    <source>
        <dbReference type="Pfam" id="PF02687"/>
    </source>
</evidence>
<comment type="caution">
    <text evidence="10">The sequence shown here is derived from an EMBL/GenBank/DDBJ whole genome shotgun (WGS) entry which is preliminary data.</text>
</comment>
<keyword evidence="3" id="KW-1003">Cell membrane</keyword>
<dbReference type="Proteomes" id="UP000292423">
    <property type="component" value="Unassembled WGS sequence"/>
</dbReference>
<gene>
    <name evidence="10" type="ORF">EV700_0380</name>
</gene>
<dbReference type="GO" id="GO:0098797">
    <property type="term" value="C:plasma membrane protein complex"/>
    <property type="evidence" value="ECO:0007669"/>
    <property type="project" value="TreeGrafter"/>
</dbReference>
<dbReference type="GO" id="GO:0044874">
    <property type="term" value="P:lipoprotein localization to outer membrane"/>
    <property type="evidence" value="ECO:0007669"/>
    <property type="project" value="TreeGrafter"/>
</dbReference>
<protein>
    <submittedName>
        <fullName evidence="10">Putative ABC transport system permease protein</fullName>
    </submittedName>
</protein>
<evidence type="ECO:0000256" key="1">
    <source>
        <dbReference type="ARBA" id="ARBA00004651"/>
    </source>
</evidence>
<keyword evidence="6 7" id="KW-0472">Membrane</keyword>
<accession>A0A4Q7ZA47</accession>
<name>A0A4Q7ZA47_9GAMM</name>
<feature type="transmembrane region" description="Helical" evidence="7">
    <location>
        <begin position="435"/>
        <end position="454"/>
    </location>
</feature>
<sequence>MKPSVLHRKLWRELWQMRGQALAILLVIVAGVGVCVMSVSTYDSLQQTRDRFYRDTRFAHLFASLTRAPEAVAEPVTRWPEVAAVETRITAPVSLTVPGFGDPVTGQLVSLPDSGQPQLNRLEILAGQRPGDWREDEVLISDAFAEAHRLHPGSTLTAVLNGRQRVLQVTGIAISPEFIYQIAPGAMMPDYRHFGVLWMARKPLAKAFNLDGAFNSVVLSLQPQAPEAAVIQRLDLLLARWGGAGVISRADQLSNKFLSEEFEQLRTMAWLFPVIFLSVASFLLNVVVTRLVSTQRPVIALLKAFGYSSRDIALHYGQLILLITGLGIVGGFALGAWLGQLMTGIYTDYYRFPELIYNLNTPWLLPVALLTLMATLAGTARAVLSAAALPPAESMRPEPPERYRLTWLERLGLRRWLGAPERMILRHWSRRPARALLAVTGMALAVGIMMVGNFQQDAVQQMMFVQFHKTQRQDVEVVFSQTRPERALGSLRAMPGVLYAEGQRSVAVRLRHEHCSYRTALQGLPDRRRLQQVLDLELRPLALPEDGLLLNEHLARKLGVKAGDSVRVEVLEGARPVREVRVAALTQQYMGMGVYLRQAALNRLLREGPAISSALLAIDDRQADVIYQRLREMPGVAAVNLRHTLIESFNETMQRVLLTFTLINAVLGAVIAFGVVYNTVRMALAERSRELASLRVLGYTRAEAAYILLGELAALTLLALPLGVFFGVGLCQFMAGSLETDLYRIPLVISPYNIAFSAAVVVLSAVVSGVVAWRKIARLDMVGVLKSA</sequence>
<dbReference type="EMBL" id="SHKX01000010">
    <property type="protein sequence ID" value="RZU47418.1"/>
    <property type="molecule type" value="Genomic_DNA"/>
</dbReference>
<dbReference type="InterPro" id="IPR003838">
    <property type="entry name" value="ABC3_permease_C"/>
</dbReference>
<dbReference type="AlphaFoldDB" id="A0A4Q7ZA47"/>
<keyword evidence="4 7" id="KW-0812">Transmembrane</keyword>
<evidence type="ECO:0000313" key="11">
    <source>
        <dbReference type="Proteomes" id="UP000292423"/>
    </source>
</evidence>
<keyword evidence="5 7" id="KW-1133">Transmembrane helix</keyword>
<evidence type="ECO:0000256" key="7">
    <source>
        <dbReference type="SAM" id="Phobius"/>
    </source>
</evidence>
<dbReference type="Pfam" id="PF02687">
    <property type="entry name" value="FtsX"/>
    <property type="match status" value="2"/>
</dbReference>
<evidence type="ECO:0000256" key="6">
    <source>
        <dbReference type="ARBA" id="ARBA00023136"/>
    </source>
</evidence>
<feature type="domain" description="MacB-like periplasmic core" evidence="9">
    <location>
        <begin position="24"/>
        <end position="234"/>
    </location>
</feature>
<comment type="subcellular location">
    <subcellularLocation>
        <location evidence="1">Cell membrane</location>
        <topology evidence="1">Multi-pass membrane protein</topology>
    </subcellularLocation>
</comment>
<evidence type="ECO:0000259" key="9">
    <source>
        <dbReference type="Pfam" id="PF12704"/>
    </source>
</evidence>
<evidence type="ECO:0000256" key="3">
    <source>
        <dbReference type="ARBA" id="ARBA00022475"/>
    </source>
</evidence>
<dbReference type="InterPro" id="IPR051447">
    <property type="entry name" value="Lipoprotein-release_system"/>
</dbReference>
<feature type="transmembrane region" description="Helical" evidence="7">
    <location>
        <begin position="705"/>
        <end position="735"/>
    </location>
</feature>
<dbReference type="RefSeq" id="WP_130410663.1">
    <property type="nucleotide sequence ID" value="NZ_SHKX01000010.1"/>
</dbReference>
<feature type="transmembrane region" description="Helical" evidence="7">
    <location>
        <begin position="363"/>
        <end position="389"/>
    </location>
</feature>
<evidence type="ECO:0000313" key="10">
    <source>
        <dbReference type="EMBL" id="RZU47418.1"/>
    </source>
</evidence>
<feature type="transmembrane region" description="Helical" evidence="7">
    <location>
        <begin position="656"/>
        <end position="684"/>
    </location>
</feature>
<feature type="transmembrane region" description="Helical" evidence="7">
    <location>
        <begin position="755"/>
        <end position="773"/>
    </location>
</feature>